<feature type="signal peptide" evidence="1">
    <location>
        <begin position="1"/>
        <end position="20"/>
    </location>
</feature>
<evidence type="ECO:0000313" key="2">
    <source>
        <dbReference type="EMBL" id="EWM25396.1"/>
    </source>
</evidence>
<evidence type="ECO:0000313" key="3">
    <source>
        <dbReference type="Proteomes" id="UP000019335"/>
    </source>
</evidence>
<feature type="chain" id="PRO_5004901249" evidence="1">
    <location>
        <begin position="21"/>
        <end position="373"/>
    </location>
</feature>
<evidence type="ECO:0000256" key="1">
    <source>
        <dbReference type="SAM" id="SignalP"/>
    </source>
</evidence>
<dbReference type="Proteomes" id="UP000019335">
    <property type="component" value="Chromosome 11"/>
</dbReference>
<gene>
    <name evidence="2" type="ORF">Naga_100005g72</name>
</gene>
<organism evidence="2 3">
    <name type="scientific">Nannochloropsis gaditana</name>
    <dbReference type="NCBI Taxonomy" id="72520"/>
    <lineage>
        <taxon>Eukaryota</taxon>
        <taxon>Sar</taxon>
        <taxon>Stramenopiles</taxon>
        <taxon>Ochrophyta</taxon>
        <taxon>Eustigmatophyceae</taxon>
        <taxon>Eustigmatales</taxon>
        <taxon>Monodopsidaceae</taxon>
        <taxon>Nannochloropsis</taxon>
    </lineage>
</organism>
<dbReference type="AlphaFoldDB" id="W7TXL0"/>
<keyword evidence="1" id="KW-0732">Signal</keyword>
<protein>
    <submittedName>
        <fullName evidence="2">Uncharacterized protein</fullName>
    </submittedName>
</protein>
<dbReference type="EMBL" id="AZIL01000936">
    <property type="protein sequence ID" value="EWM25396.1"/>
    <property type="molecule type" value="Genomic_DNA"/>
</dbReference>
<comment type="caution">
    <text evidence="2">The sequence shown here is derived from an EMBL/GenBank/DDBJ whole genome shotgun (WGS) entry which is preliminary data.</text>
</comment>
<accession>W7TXL0</accession>
<reference evidence="2 3" key="1">
    <citation type="journal article" date="2014" name="Mol. Plant">
        <title>Chromosome Scale Genome Assembly and Transcriptome Profiling of Nannochloropsis gaditana in Nitrogen Depletion.</title>
        <authorList>
            <person name="Corteggiani Carpinelli E."/>
            <person name="Telatin A."/>
            <person name="Vitulo N."/>
            <person name="Forcato C."/>
            <person name="D'Angelo M."/>
            <person name="Schiavon R."/>
            <person name="Vezzi A."/>
            <person name="Giacometti G.M."/>
            <person name="Morosinotto T."/>
            <person name="Valle G."/>
        </authorList>
    </citation>
    <scope>NUCLEOTIDE SEQUENCE [LARGE SCALE GENOMIC DNA]</scope>
    <source>
        <strain evidence="2 3">B-31</strain>
    </source>
</reference>
<name>W7TXL0_9STRA</name>
<proteinExistence type="predicted"/>
<dbReference type="OrthoDB" id="193031at2759"/>
<keyword evidence="3" id="KW-1185">Reference proteome</keyword>
<sequence length="373" mass="41065">MRGLPSMVLCLLLQPALVEAFTSRLSPLTIPDTVIMTSRQKPPPIMTPTKQISQHTRIRPLLSSTLPQDRPERQGRRWRRSQIPGEAIEYSMSERKPILSTVVEVLASKLVRKTARRVTGLDVDVGARSNSDVLAGNLPLVKAKFSRIVLENLQISGGGRMEITGLNIRLLALLLARRLSLIRKPFEVCGEYVLTQQDVSASKLIRDMVQLLVNNVLRTLFPSLHLTFFDVSIDSVRISPRRKLAVHGTANVAESASGMPFTLLTGVGLAGDGHIVYLDDPELVLNPEAPLPVKVPLGSIRAFDVDIGDNARIERLEIDEARGVTVTARTLITPAPPFQVTDVGKRAAFLYDMGAFFSSFFGFTHFSDLNLDG</sequence>